<keyword evidence="2" id="KW-0067">ATP-binding</keyword>
<dbReference type="PANTHER" id="PTHR13504:SF38">
    <property type="entry name" value="FIDO DOMAIN-CONTAINING PROTEIN"/>
    <property type="match status" value="1"/>
</dbReference>
<name>A0A6N2SET3_9FIRM</name>
<evidence type="ECO:0000256" key="3">
    <source>
        <dbReference type="PIRSR" id="PIRSR640198-3"/>
    </source>
</evidence>
<evidence type="ECO:0000256" key="2">
    <source>
        <dbReference type="PIRSR" id="PIRSR640198-2"/>
    </source>
</evidence>
<proteinExistence type="predicted"/>
<dbReference type="GO" id="GO:0016779">
    <property type="term" value="F:nucleotidyltransferase activity"/>
    <property type="evidence" value="ECO:0007669"/>
    <property type="project" value="UniProtKB-KW"/>
</dbReference>
<feature type="domain" description="Fido" evidence="4">
    <location>
        <begin position="98"/>
        <end position="232"/>
    </location>
</feature>
<keyword evidence="5" id="KW-0808">Transferase</keyword>
<keyword evidence="2" id="KW-0547">Nucleotide-binding</keyword>
<dbReference type="EMBL" id="CACRST010000010">
    <property type="protein sequence ID" value="VYS91897.1"/>
    <property type="molecule type" value="Genomic_DNA"/>
</dbReference>
<accession>A0A6N2SET3</accession>
<feature type="active site" evidence="1">
    <location>
        <position position="176"/>
    </location>
</feature>
<dbReference type="GO" id="GO:0005524">
    <property type="term" value="F:ATP binding"/>
    <property type="evidence" value="ECO:0007669"/>
    <property type="project" value="UniProtKB-KW"/>
</dbReference>
<reference evidence="5" key="1">
    <citation type="submission" date="2019-11" db="EMBL/GenBank/DDBJ databases">
        <authorList>
            <person name="Feng L."/>
        </authorList>
    </citation>
    <scope>NUCLEOTIDE SEQUENCE</scope>
    <source>
        <strain evidence="5">BgluceraseaLFYP119</strain>
    </source>
</reference>
<gene>
    <name evidence="5" type="ORF">BGLFYP119_01106</name>
</gene>
<dbReference type="Gene3D" id="1.10.3290.10">
    <property type="entry name" value="Fido-like domain"/>
    <property type="match status" value="1"/>
</dbReference>
<evidence type="ECO:0000313" key="5">
    <source>
        <dbReference type="EMBL" id="VYS91897.1"/>
    </source>
</evidence>
<feature type="binding site" evidence="2">
    <location>
        <begin position="180"/>
        <end position="187"/>
    </location>
    <ligand>
        <name>ATP</name>
        <dbReference type="ChEBI" id="CHEBI:30616"/>
    </ligand>
</feature>
<evidence type="ECO:0000256" key="1">
    <source>
        <dbReference type="PIRSR" id="PIRSR640198-1"/>
    </source>
</evidence>
<dbReference type="AlphaFoldDB" id="A0A6N2SET3"/>
<dbReference type="InterPro" id="IPR036597">
    <property type="entry name" value="Fido-like_dom_sf"/>
</dbReference>
<dbReference type="InterPro" id="IPR003812">
    <property type="entry name" value="Fido"/>
</dbReference>
<dbReference type="InterPro" id="IPR040198">
    <property type="entry name" value="Fido_containing"/>
</dbReference>
<dbReference type="Pfam" id="PF02661">
    <property type="entry name" value="Fic"/>
    <property type="match status" value="1"/>
</dbReference>
<sequence length="265" mass="31043">MALFNNQEAIEKIAASLTQIREKMGNPIIFQAYEDDFTRRFCWSSNALEGNTLSLEETIDVIDYDEVRGGHTFSEYREAKNLYEAISSLMIPLQKRSIDEAWIKEANAKILQADGAYRKKAVYIGTAVEAVYFPPKYSEVPERMKQYIETLEEYRDDMKQILKKIAKDHMTFERIHPFPDGNGRTGRMILNQQLINVGLLPVVLKSKGSYRQAFRRYDRNEDLSQMVHLICQEEFEAMDRVNALYDKWLQQTQKQIPERKPVKKR</sequence>
<dbReference type="PANTHER" id="PTHR13504">
    <property type="entry name" value="FIDO DOMAIN-CONTAINING PROTEIN DDB_G0283145"/>
    <property type="match status" value="1"/>
</dbReference>
<dbReference type="RefSeq" id="WP_156353454.1">
    <property type="nucleotide sequence ID" value="NZ_CACRST010000010.1"/>
</dbReference>
<dbReference type="PROSITE" id="PS51459">
    <property type="entry name" value="FIDO"/>
    <property type="match status" value="1"/>
</dbReference>
<protein>
    <submittedName>
        <fullName evidence="5">Adenosine monophosphate-protein transferase SoFic</fullName>
        <ecNumber evidence="5">2.7.7.-</ecNumber>
    </submittedName>
</protein>
<feature type="site" description="Important for autoinhibition of adenylyltransferase activity" evidence="3">
    <location>
        <position position="49"/>
    </location>
</feature>
<keyword evidence="5" id="KW-0548">Nucleotidyltransferase</keyword>
<dbReference type="SUPFAM" id="SSF140931">
    <property type="entry name" value="Fic-like"/>
    <property type="match status" value="1"/>
</dbReference>
<dbReference type="EC" id="2.7.7.-" evidence="5"/>
<organism evidence="5">
    <name type="scientific">Blautia glucerasea</name>
    <dbReference type="NCBI Taxonomy" id="536633"/>
    <lineage>
        <taxon>Bacteria</taxon>
        <taxon>Bacillati</taxon>
        <taxon>Bacillota</taxon>
        <taxon>Clostridia</taxon>
        <taxon>Lachnospirales</taxon>
        <taxon>Lachnospiraceae</taxon>
        <taxon>Blautia</taxon>
    </lineage>
</organism>
<evidence type="ECO:0000259" key="4">
    <source>
        <dbReference type="PROSITE" id="PS51459"/>
    </source>
</evidence>